<dbReference type="GO" id="GO:0004016">
    <property type="term" value="F:adenylate cyclase activity"/>
    <property type="evidence" value="ECO:0007669"/>
    <property type="project" value="TreeGrafter"/>
</dbReference>
<dbReference type="SUPFAM" id="SSF55073">
    <property type="entry name" value="Nucleotide cyclase"/>
    <property type="match status" value="1"/>
</dbReference>
<dbReference type="GO" id="GO:0004383">
    <property type="term" value="F:guanylate cyclase activity"/>
    <property type="evidence" value="ECO:0007669"/>
    <property type="project" value="UniProtKB-EC"/>
</dbReference>
<dbReference type="PROSITE" id="PS50125">
    <property type="entry name" value="GUANYLATE_CYCLASE_2"/>
    <property type="match status" value="1"/>
</dbReference>
<dbReference type="STRING" id="6573.A0A210PV22"/>
<evidence type="ECO:0000313" key="13">
    <source>
        <dbReference type="Proteomes" id="UP000242188"/>
    </source>
</evidence>
<keyword evidence="5" id="KW-0547">Nucleotide-binding</keyword>
<dbReference type="GO" id="GO:0000166">
    <property type="term" value="F:nucleotide binding"/>
    <property type="evidence" value="ECO:0007669"/>
    <property type="project" value="UniProtKB-KW"/>
</dbReference>
<dbReference type="Proteomes" id="UP000242188">
    <property type="component" value="Unassembled WGS sequence"/>
</dbReference>
<dbReference type="InterPro" id="IPR029787">
    <property type="entry name" value="Nucleotide_cyclase"/>
</dbReference>
<evidence type="ECO:0000256" key="6">
    <source>
        <dbReference type="ARBA" id="ARBA00022989"/>
    </source>
</evidence>
<feature type="transmembrane region" description="Helical" evidence="10">
    <location>
        <begin position="69"/>
        <end position="90"/>
    </location>
</feature>
<dbReference type="OrthoDB" id="60033at2759"/>
<gene>
    <name evidence="12" type="ORF">KP79_PYT21664</name>
</gene>
<dbReference type="PANTHER" id="PTHR11920:SF501">
    <property type="entry name" value="GUANYLATE CYCLASE 32E"/>
    <property type="match status" value="1"/>
</dbReference>
<keyword evidence="7 10" id="KW-0472">Membrane</keyword>
<reference evidence="12 13" key="1">
    <citation type="journal article" date="2017" name="Nat. Ecol. Evol.">
        <title>Scallop genome provides insights into evolution of bilaterian karyotype and development.</title>
        <authorList>
            <person name="Wang S."/>
            <person name="Zhang J."/>
            <person name="Jiao W."/>
            <person name="Li J."/>
            <person name="Xun X."/>
            <person name="Sun Y."/>
            <person name="Guo X."/>
            <person name="Huan P."/>
            <person name="Dong B."/>
            <person name="Zhang L."/>
            <person name="Hu X."/>
            <person name="Sun X."/>
            <person name="Wang J."/>
            <person name="Zhao C."/>
            <person name="Wang Y."/>
            <person name="Wang D."/>
            <person name="Huang X."/>
            <person name="Wang R."/>
            <person name="Lv J."/>
            <person name="Li Y."/>
            <person name="Zhang Z."/>
            <person name="Liu B."/>
            <person name="Lu W."/>
            <person name="Hui Y."/>
            <person name="Liang J."/>
            <person name="Zhou Z."/>
            <person name="Hou R."/>
            <person name="Li X."/>
            <person name="Liu Y."/>
            <person name="Li H."/>
            <person name="Ning X."/>
            <person name="Lin Y."/>
            <person name="Zhao L."/>
            <person name="Xing Q."/>
            <person name="Dou J."/>
            <person name="Li Y."/>
            <person name="Mao J."/>
            <person name="Guo H."/>
            <person name="Dou H."/>
            <person name="Li T."/>
            <person name="Mu C."/>
            <person name="Jiang W."/>
            <person name="Fu Q."/>
            <person name="Fu X."/>
            <person name="Miao Y."/>
            <person name="Liu J."/>
            <person name="Yu Q."/>
            <person name="Li R."/>
            <person name="Liao H."/>
            <person name="Li X."/>
            <person name="Kong Y."/>
            <person name="Jiang Z."/>
            <person name="Chourrout D."/>
            <person name="Li R."/>
            <person name="Bao Z."/>
        </authorList>
    </citation>
    <scope>NUCLEOTIDE SEQUENCE [LARGE SCALE GENOMIC DNA]</scope>
    <source>
        <strain evidence="12 13">PY_sf001</strain>
    </source>
</reference>
<dbReference type="InterPro" id="IPR001054">
    <property type="entry name" value="A/G_cyclase"/>
</dbReference>
<keyword evidence="3 10" id="KW-0812">Transmembrane</keyword>
<sequence length="173" mass="20060">MRPSFPIWSSLTKGNISISSRCTDFRKADFTFLCYVYNIFHLNEYLEQEILALKSAFLYEVDSDEDSDIIRVIIRSFLCVFISGTIFVILQQSRAVNTKFYQFAVQLNDKTQELEQKKKVTEELLYQMIPKSIAHQLQNKEKISAEFFDAVTIFFSDIVGFTSISARCSPMQV</sequence>
<evidence type="ECO:0000256" key="7">
    <source>
        <dbReference type="ARBA" id="ARBA00023136"/>
    </source>
</evidence>
<proteinExistence type="predicted"/>
<dbReference type="InterPro" id="IPR050401">
    <property type="entry name" value="Cyclic_nucleotide_synthase"/>
</dbReference>
<keyword evidence="8" id="KW-0456">Lyase</keyword>
<comment type="caution">
    <text evidence="12">The sequence shown here is derived from an EMBL/GenBank/DDBJ whole genome shotgun (WGS) entry which is preliminary data.</text>
</comment>
<dbReference type="AlphaFoldDB" id="A0A210PV22"/>
<dbReference type="GO" id="GO:0001653">
    <property type="term" value="F:peptide receptor activity"/>
    <property type="evidence" value="ECO:0007669"/>
    <property type="project" value="TreeGrafter"/>
</dbReference>
<feature type="domain" description="Guanylate cyclase" evidence="11">
    <location>
        <begin position="152"/>
        <end position="173"/>
    </location>
</feature>
<dbReference type="GO" id="GO:0005886">
    <property type="term" value="C:plasma membrane"/>
    <property type="evidence" value="ECO:0007669"/>
    <property type="project" value="TreeGrafter"/>
</dbReference>
<dbReference type="InterPro" id="IPR011645">
    <property type="entry name" value="HNOB_dom_associated"/>
</dbReference>
<name>A0A210PV22_MIZYE</name>
<dbReference type="Gene3D" id="6.10.250.780">
    <property type="match status" value="1"/>
</dbReference>
<keyword evidence="13" id="KW-1185">Reference proteome</keyword>
<evidence type="ECO:0000256" key="9">
    <source>
        <dbReference type="ARBA" id="ARBA00023293"/>
    </source>
</evidence>
<evidence type="ECO:0000256" key="8">
    <source>
        <dbReference type="ARBA" id="ARBA00023239"/>
    </source>
</evidence>
<evidence type="ECO:0000256" key="2">
    <source>
        <dbReference type="ARBA" id="ARBA00012202"/>
    </source>
</evidence>
<dbReference type="GO" id="GO:0007168">
    <property type="term" value="P:receptor guanylyl cyclase signaling pathway"/>
    <property type="evidence" value="ECO:0007669"/>
    <property type="project" value="TreeGrafter"/>
</dbReference>
<dbReference type="EMBL" id="NEDP02005475">
    <property type="protein sequence ID" value="OWF40314.1"/>
    <property type="molecule type" value="Genomic_DNA"/>
</dbReference>
<keyword evidence="12" id="KW-0675">Receptor</keyword>
<protein>
    <recommendedName>
        <fullName evidence="2">guanylate cyclase</fullName>
        <ecNumber evidence="2">4.6.1.2</ecNumber>
    </recommendedName>
</protein>
<dbReference type="EC" id="4.6.1.2" evidence="2"/>
<dbReference type="Gene3D" id="3.30.70.1230">
    <property type="entry name" value="Nucleotide cyclase"/>
    <property type="match status" value="1"/>
</dbReference>
<organism evidence="12 13">
    <name type="scientific">Mizuhopecten yessoensis</name>
    <name type="common">Japanese scallop</name>
    <name type="synonym">Patinopecten yessoensis</name>
    <dbReference type="NCBI Taxonomy" id="6573"/>
    <lineage>
        <taxon>Eukaryota</taxon>
        <taxon>Metazoa</taxon>
        <taxon>Spiralia</taxon>
        <taxon>Lophotrochozoa</taxon>
        <taxon>Mollusca</taxon>
        <taxon>Bivalvia</taxon>
        <taxon>Autobranchia</taxon>
        <taxon>Pteriomorphia</taxon>
        <taxon>Pectinida</taxon>
        <taxon>Pectinoidea</taxon>
        <taxon>Pectinidae</taxon>
        <taxon>Mizuhopecten</taxon>
    </lineage>
</organism>
<keyword evidence="9" id="KW-0141">cGMP biosynthesis</keyword>
<evidence type="ECO:0000256" key="10">
    <source>
        <dbReference type="SAM" id="Phobius"/>
    </source>
</evidence>
<dbReference type="Pfam" id="PF00211">
    <property type="entry name" value="Guanylate_cyc"/>
    <property type="match status" value="1"/>
</dbReference>
<evidence type="ECO:0000256" key="4">
    <source>
        <dbReference type="ARBA" id="ARBA00022729"/>
    </source>
</evidence>
<dbReference type="Pfam" id="PF07701">
    <property type="entry name" value="HNOBA"/>
    <property type="match status" value="1"/>
</dbReference>
<keyword evidence="6 10" id="KW-1133">Transmembrane helix</keyword>
<comment type="subcellular location">
    <subcellularLocation>
        <location evidence="1">Membrane</location>
        <topology evidence="1">Single-pass type I membrane protein</topology>
    </subcellularLocation>
</comment>
<accession>A0A210PV22</accession>
<dbReference type="PANTHER" id="PTHR11920">
    <property type="entry name" value="GUANYLYL CYCLASE"/>
    <property type="match status" value="1"/>
</dbReference>
<evidence type="ECO:0000313" key="12">
    <source>
        <dbReference type="EMBL" id="OWF40314.1"/>
    </source>
</evidence>
<dbReference type="GO" id="GO:0035556">
    <property type="term" value="P:intracellular signal transduction"/>
    <property type="evidence" value="ECO:0007669"/>
    <property type="project" value="InterPro"/>
</dbReference>
<evidence type="ECO:0000259" key="11">
    <source>
        <dbReference type="PROSITE" id="PS50125"/>
    </source>
</evidence>
<keyword evidence="4" id="KW-0732">Signal</keyword>
<evidence type="ECO:0000256" key="3">
    <source>
        <dbReference type="ARBA" id="ARBA00022692"/>
    </source>
</evidence>
<evidence type="ECO:0000256" key="1">
    <source>
        <dbReference type="ARBA" id="ARBA00004479"/>
    </source>
</evidence>
<evidence type="ECO:0000256" key="5">
    <source>
        <dbReference type="ARBA" id="ARBA00022741"/>
    </source>
</evidence>